<keyword evidence="2" id="KW-1185">Reference proteome</keyword>
<organism evidence="1 2">
    <name type="scientific">Eoetvoesiella caeni</name>
    <dbReference type="NCBI Taxonomy" id="645616"/>
    <lineage>
        <taxon>Bacteria</taxon>
        <taxon>Pseudomonadati</taxon>
        <taxon>Pseudomonadota</taxon>
        <taxon>Betaproteobacteria</taxon>
        <taxon>Burkholderiales</taxon>
        <taxon>Alcaligenaceae</taxon>
        <taxon>Eoetvoesiella</taxon>
    </lineage>
</organism>
<proteinExistence type="predicted"/>
<dbReference type="Proteomes" id="UP000253628">
    <property type="component" value="Unassembled WGS sequence"/>
</dbReference>
<accession>A0A366HE03</accession>
<protein>
    <recommendedName>
        <fullName evidence="3">Lipoprotein</fullName>
    </recommendedName>
</protein>
<evidence type="ECO:0008006" key="3">
    <source>
        <dbReference type="Google" id="ProtNLM"/>
    </source>
</evidence>
<sequence length="170" mass="18252">MRAGMLILMLGLLLGCSPEYNWRELAVADGMVRAIFPDKPETQKRTLNFAGSDIEFSLTAATVKGAVFAVGYAPLPEALKNDEAARLNMGRTVVASFYQNLGVEPPSELPAFGQPFEITGQDTGKGATRLRAIAWVLPHALVEGIVTARSDAFPDSQATEFLKGLAVGQR</sequence>
<comment type="caution">
    <text evidence="1">The sequence shown here is derived from an EMBL/GenBank/DDBJ whole genome shotgun (WGS) entry which is preliminary data.</text>
</comment>
<gene>
    <name evidence="1" type="ORF">DFR37_104203</name>
</gene>
<name>A0A366HE03_9BURK</name>
<dbReference type="PROSITE" id="PS51257">
    <property type="entry name" value="PROKAR_LIPOPROTEIN"/>
    <property type="match status" value="1"/>
</dbReference>
<dbReference type="EMBL" id="QNRQ01000004">
    <property type="protein sequence ID" value="RBP40106.1"/>
    <property type="molecule type" value="Genomic_DNA"/>
</dbReference>
<evidence type="ECO:0000313" key="2">
    <source>
        <dbReference type="Proteomes" id="UP000253628"/>
    </source>
</evidence>
<evidence type="ECO:0000313" key="1">
    <source>
        <dbReference type="EMBL" id="RBP40106.1"/>
    </source>
</evidence>
<dbReference type="AlphaFoldDB" id="A0A366HE03"/>
<reference evidence="1 2" key="1">
    <citation type="submission" date="2018-06" db="EMBL/GenBank/DDBJ databases">
        <title>Genomic Encyclopedia of Type Strains, Phase IV (KMG-IV): sequencing the most valuable type-strain genomes for metagenomic binning, comparative biology and taxonomic classification.</title>
        <authorList>
            <person name="Goeker M."/>
        </authorList>
    </citation>
    <scope>NUCLEOTIDE SEQUENCE [LARGE SCALE GENOMIC DNA]</scope>
    <source>
        <strain evidence="1 2">DSM 25520</strain>
    </source>
</reference>